<comment type="pathway">
    <text evidence="4">Glycan biosynthesis; starch biosynthesis.</text>
</comment>
<dbReference type="Pfam" id="PF16760">
    <property type="entry name" value="CBM53"/>
    <property type="match status" value="3"/>
</dbReference>
<evidence type="ECO:0000256" key="11">
    <source>
        <dbReference type="ARBA" id="ARBA00022922"/>
    </source>
</evidence>
<evidence type="ECO:0000256" key="7">
    <source>
        <dbReference type="ARBA" id="ARBA00022528"/>
    </source>
</evidence>
<proteinExistence type="inferred from homology"/>
<evidence type="ECO:0000256" key="14">
    <source>
        <dbReference type="SAM" id="Coils"/>
    </source>
</evidence>
<evidence type="ECO:0000256" key="12">
    <source>
        <dbReference type="ARBA" id="ARBA00022946"/>
    </source>
</evidence>
<sequence length="1319" mass="148197">MSLYPQRPICCRRAVPEHTLFRIRPVHGLFSHSTLGFREVTRIGTTPCMLASSGYSNRRPRRTLIPGTKASTRKGFAPRPQFGTSTRKKDQNDAQEKEVPGGSSSKEPAISSSVTTDRKVPGDAQSAEIDPTSRMSSNLVKRRIDILEEVEQQGQGNDEIDQQIFTDMPSQRADVGNEGDGLGLRYKNIAVDHSNKEIGKETMIDQISEAGIGKEITTERFSKVGVGNDTATDQFNDVGIRKETTTDLLSEAEIGKEITTDQVSEAEIGKEPMTDEFRIGEETTADQFSEAGIGEGTMADQFSEARIGEGTMADQFSEAGVVEETMADQFSEVGKQMVYVKNQTGRIIIAEMTEIAGEEEKKLAVDESSLDISDVEEPAEAHDSTENAVLDMEESLLKHKADMEAKAQRQLLENLADEKFSEGIKVFVVPQVVNPDQVIEIFFNRSLSALANEPDVLIKGAYNGWRWKFFTEKLQKTDLKGDWWSCRLSVPKEAYKVDFVFFNGANAYENNNSMDFSLPVEGGMDETAFEDLLLEESQKETEKLAAEQAEKERQAEEQRRKEAEKAANEADKAQAKVEAEKRRHRLHHLMKLASETTSHIWKIEPNFFKGGDRVRLYYNRSSRPLAHATEIWIHGGHNSWSEGLSIIEKLSRSGKSDGDWWSADVVVPDRALVLDWVFADGPPGKAVVYDNNNRQDFHATVPKSMPGELFWVEEEHRIYRKLQEERRAKEEAVHKKAEKTARMKAETKERTMKMFLLSQKHIVYTEPIDVRGGSVITVLYNPSNTVLNGKPEVWFRCSFNRWSHHNGPLPPQKMVPAENASHLKATVKVPMDAYMMDFVFSEREDGGIYDNRNGMDYHIPVIGGIAKEPPMHIVHIAVEMAPIAKVGGLGDVVTSLSRAVQDLGHTVDIFLPKYNCMNLSNVKDLHFRNSFAWGGTEINVWLGKVEGLPVYFLEPKNGMFSVGCIYGRNDDGHRFGFFCHAALEFLLQSGFQPDILHFHDWSSAPVAWLFKEHYVHNGLSNARVIFTIHNLEFGVHNIGRAMTYADKATTVSQTYSREVAGNPAISSHLHKFHGIVNGIDPDIWDPYNDHFIPVPYTPENVVEGKKAAKEALQQRLGLRKSDHPLVGIITRLTVQKGIHLIKHAVGQTLERNGQVVLLGSAPDSRIQNDFAHLADQLHSSHAGRVRFCLTYDEPLSHLIYAGADFILVPSLFEPCGLTQLIAMRYGSIPVVRKTGGLYDTVFDVDNDKERARAQGLEPNGFSFEGADPSGVDYALNRAISAWFDAREWFNSLCKRVMEQDWSWNRPALDYMELYHSARK</sequence>
<dbReference type="PANTHER" id="PTHR46083">
    <property type="match status" value="1"/>
</dbReference>
<dbReference type="InterPro" id="IPR013783">
    <property type="entry name" value="Ig-like_fold"/>
</dbReference>
<dbReference type="FunFam" id="3.40.50.2000:FF:000165">
    <property type="entry name" value="Starch synthase, chloroplastic/amyloplastic"/>
    <property type="match status" value="1"/>
</dbReference>
<evidence type="ECO:0000259" key="16">
    <source>
        <dbReference type="SMART" id="SM01066"/>
    </source>
</evidence>
<feature type="coiled-coil region" evidence="14">
    <location>
        <begin position="712"/>
        <end position="742"/>
    </location>
</feature>
<evidence type="ECO:0000256" key="9">
    <source>
        <dbReference type="ARBA" id="ARBA00022676"/>
    </source>
</evidence>
<dbReference type="PANTHER" id="PTHR46083:SF5">
    <property type="entry name" value="STARCH SYNTHASE 3, CHLOROPLASTIC_AMYLOPLASTIC"/>
    <property type="match status" value="1"/>
</dbReference>
<evidence type="ECO:0000256" key="5">
    <source>
        <dbReference type="ARBA" id="ARBA00010281"/>
    </source>
</evidence>
<evidence type="ECO:0000256" key="2">
    <source>
        <dbReference type="ARBA" id="ARBA00004229"/>
    </source>
</evidence>
<dbReference type="GO" id="GO:0009507">
    <property type="term" value="C:chloroplast"/>
    <property type="evidence" value="ECO:0007669"/>
    <property type="project" value="UniProtKB-SubCell"/>
</dbReference>
<dbReference type="GO" id="GO:2001070">
    <property type="term" value="F:starch binding"/>
    <property type="evidence" value="ECO:0007669"/>
    <property type="project" value="InterPro"/>
</dbReference>
<protein>
    <recommendedName>
        <fullName evidence="6">starch synthase</fullName>
        <ecNumber evidence="6">2.4.1.21</ecNumber>
    </recommendedName>
</protein>
<feature type="region of interest" description="Disordered" evidence="15">
    <location>
        <begin position="51"/>
        <end position="135"/>
    </location>
</feature>
<organism evidence="17 18">
    <name type="scientific">Ensete ventricosum</name>
    <name type="common">Abyssinian banana</name>
    <name type="synonym">Musa ensete</name>
    <dbReference type="NCBI Taxonomy" id="4639"/>
    <lineage>
        <taxon>Eukaryota</taxon>
        <taxon>Viridiplantae</taxon>
        <taxon>Streptophyta</taxon>
        <taxon>Embryophyta</taxon>
        <taxon>Tracheophyta</taxon>
        <taxon>Spermatophyta</taxon>
        <taxon>Magnoliopsida</taxon>
        <taxon>Liliopsida</taxon>
        <taxon>Zingiberales</taxon>
        <taxon>Musaceae</taxon>
        <taxon>Ensete</taxon>
    </lineage>
</organism>
<dbReference type="Pfam" id="PF08323">
    <property type="entry name" value="Glyco_transf_5"/>
    <property type="match status" value="1"/>
</dbReference>
<keyword evidence="13" id="KW-0035">Amyloplast</keyword>
<evidence type="ECO:0000256" key="15">
    <source>
        <dbReference type="SAM" id="MobiDB-lite"/>
    </source>
</evidence>
<feature type="domain" description="Carbohydrate binding module family 25" evidence="16">
    <location>
        <begin position="611"/>
        <end position="702"/>
    </location>
</feature>
<comment type="caution">
    <text evidence="17">The sequence shown here is derived from an EMBL/GenBank/DDBJ whole genome shotgun (WGS) entry which is preliminary data.</text>
</comment>
<dbReference type="GO" id="GO:0010021">
    <property type="term" value="P:amylopectin biosynthetic process"/>
    <property type="evidence" value="ECO:0007669"/>
    <property type="project" value="UniProtKB-ARBA"/>
</dbReference>
<evidence type="ECO:0000256" key="1">
    <source>
        <dbReference type="ARBA" id="ARBA00001478"/>
    </source>
</evidence>
<comment type="subcellular location">
    <subcellularLocation>
        <location evidence="3">Plastid</location>
        <location evidence="3">Amyloplast</location>
    </subcellularLocation>
    <subcellularLocation>
        <location evidence="2">Plastid</location>
        <location evidence="2">Chloroplast</location>
    </subcellularLocation>
</comment>
<keyword evidence="11" id="KW-0750">Starch biosynthesis</keyword>
<feature type="domain" description="Carbohydrate binding module family 25" evidence="16">
    <location>
        <begin position="773"/>
        <end position="862"/>
    </location>
</feature>
<accession>A0AAV8RQ00</accession>
<dbReference type="SUPFAM" id="SSF53756">
    <property type="entry name" value="UDP-Glycosyltransferase/glycogen phosphorylase"/>
    <property type="match status" value="1"/>
</dbReference>
<feature type="compositionally biased region" description="Polar residues" evidence="15">
    <location>
        <begin position="102"/>
        <end position="115"/>
    </location>
</feature>
<keyword evidence="7" id="KW-0150">Chloroplast</keyword>
<keyword evidence="14" id="KW-0175">Coiled coil</keyword>
<keyword evidence="8" id="KW-0934">Plastid</keyword>
<evidence type="ECO:0000256" key="3">
    <source>
        <dbReference type="ARBA" id="ARBA00004602"/>
    </source>
</evidence>
<dbReference type="Proteomes" id="UP001222027">
    <property type="component" value="Unassembled WGS sequence"/>
</dbReference>
<dbReference type="GO" id="GO:0009011">
    <property type="term" value="F:alpha-1,4-glucan glucosyltransferase (ADP-glucose donor) activity"/>
    <property type="evidence" value="ECO:0007669"/>
    <property type="project" value="UniProtKB-EC"/>
</dbReference>
<dbReference type="Pfam" id="PF13692">
    <property type="entry name" value="Glyco_trans_1_4"/>
    <property type="match status" value="1"/>
</dbReference>
<feature type="region of interest" description="Disordered" evidence="15">
    <location>
        <begin position="540"/>
        <end position="574"/>
    </location>
</feature>
<evidence type="ECO:0000313" key="17">
    <source>
        <dbReference type="EMBL" id="KAJ8510897.1"/>
    </source>
</evidence>
<dbReference type="CDD" id="cd03791">
    <property type="entry name" value="GT5_Glycogen_synthase_DULL1-like"/>
    <property type="match status" value="1"/>
</dbReference>
<dbReference type="GO" id="GO:0004373">
    <property type="term" value="F:alpha-1,4-glucan glucosyltransferase (UDP-glucose donor) activity"/>
    <property type="evidence" value="ECO:0007669"/>
    <property type="project" value="InterPro"/>
</dbReference>
<keyword evidence="12" id="KW-0809">Transit peptide</keyword>
<evidence type="ECO:0000256" key="10">
    <source>
        <dbReference type="ARBA" id="ARBA00022679"/>
    </source>
</evidence>
<evidence type="ECO:0000256" key="13">
    <source>
        <dbReference type="ARBA" id="ARBA00023234"/>
    </source>
</evidence>
<keyword evidence="10" id="KW-0808">Transferase</keyword>
<name>A0AAV8RQ00_ENSVE</name>
<reference evidence="17 18" key="1">
    <citation type="submission" date="2022-12" db="EMBL/GenBank/DDBJ databases">
        <title>Chromosome-scale assembly of the Ensete ventricosum genome.</title>
        <authorList>
            <person name="Dussert Y."/>
            <person name="Stocks J."/>
            <person name="Wendawek A."/>
            <person name="Woldeyes F."/>
            <person name="Nichols R.A."/>
            <person name="Borrell J.S."/>
        </authorList>
    </citation>
    <scope>NUCLEOTIDE SEQUENCE [LARGE SCALE GENOMIC DNA]</scope>
    <source>
        <strain evidence="18">cv. Maze</strain>
        <tissue evidence="17">Seeds</tissue>
    </source>
</reference>
<dbReference type="GO" id="GO:0009501">
    <property type="term" value="C:amyloplast"/>
    <property type="evidence" value="ECO:0007669"/>
    <property type="project" value="UniProtKB-SubCell"/>
</dbReference>
<dbReference type="EMBL" id="JAQQAF010000001">
    <property type="protein sequence ID" value="KAJ8510897.1"/>
    <property type="molecule type" value="Genomic_DNA"/>
</dbReference>
<dbReference type="InterPro" id="IPR005085">
    <property type="entry name" value="CBM25"/>
</dbReference>
<comment type="catalytic activity">
    <reaction evidence="1">
        <text>[(1-&gt;4)-alpha-D-glucosyl](n) + ADP-alpha-D-glucose = [(1-&gt;4)-alpha-D-glucosyl](n+1) + ADP + H(+)</text>
        <dbReference type="Rhea" id="RHEA:18189"/>
        <dbReference type="Rhea" id="RHEA-COMP:9584"/>
        <dbReference type="Rhea" id="RHEA-COMP:9587"/>
        <dbReference type="ChEBI" id="CHEBI:15378"/>
        <dbReference type="ChEBI" id="CHEBI:15444"/>
        <dbReference type="ChEBI" id="CHEBI:57498"/>
        <dbReference type="ChEBI" id="CHEBI:456216"/>
        <dbReference type="EC" id="2.4.1.21"/>
    </reaction>
</comment>
<dbReference type="GO" id="GO:0019252">
    <property type="term" value="P:starch biosynthetic process"/>
    <property type="evidence" value="ECO:0007669"/>
    <property type="project" value="UniProtKB-KW"/>
</dbReference>
<evidence type="ECO:0000256" key="8">
    <source>
        <dbReference type="ARBA" id="ARBA00022640"/>
    </source>
</evidence>
<keyword evidence="18" id="KW-1185">Reference proteome</keyword>
<dbReference type="Gene3D" id="2.60.40.10">
    <property type="entry name" value="Immunoglobulins"/>
    <property type="match status" value="2"/>
</dbReference>
<feature type="domain" description="Carbohydrate binding module family 25" evidence="16">
    <location>
        <begin position="436"/>
        <end position="521"/>
    </location>
</feature>
<evidence type="ECO:0000313" key="18">
    <source>
        <dbReference type="Proteomes" id="UP001222027"/>
    </source>
</evidence>
<evidence type="ECO:0000256" key="4">
    <source>
        <dbReference type="ARBA" id="ARBA00004727"/>
    </source>
</evidence>
<dbReference type="SMART" id="SM01066">
    <property type="entry name" value="CBM_25"/>
    <property type="match status" value="3"/>
</dbReference>
<dbReference type="InterPro" id="IPR013534">
    <property type="entry name" value="Starch_synth_cat_dom"/>
</dbReference>
<dbReference type="Gene3D" id="3.40.50.2000">
    <property type="entry name" value="Glycogen Phosphorylase B"/>
    <property type="match status" value="3"/>
</dbReference>
<feature type="compositionally biased region" description="Basic and acidic residues" evidence="15">
    <location>
        <begin position="87"/>
        <end position="99"/>
    </location>
</feature>
<keyword evidence="9" id="KW-0328">Glycosyltransferase</keyword>
<dbReference type="HAMAP" id="MF_00484">
    <property type="entry name" value="Glycogen_synth"/>
    <property type="match status" value="1"/>
</dbReference>
<comment type="similarity">
    <text evidence="5">Belongs to the glycosyltransferase 1 family. Bacterial/plant glycogen synthase subfamily.</text>
</comment>
<dbReference type="EC" id="2.4.1.21" evidence="6"/>
<dbReference type="InterPro" id="IPR011835">
    <property type="entry name" value="GS/SS"/>
</dbReference>
<gene>
    <name evidence="17" type="ORF">OPV22_001331</name>
</gene>
<evidence type="ECO:0000256" key="6">
    <source>
        <dbReference type="ARBA" id="ARBA00012588"/>
    </source>
</evidence>